<dbReference type="Proteomes" id="UP000557899">
    <property type="component" value="Unassembled WGS sequence"/>
</dbReference>
<sequence>MEIVAWVVGVVVLLAVLLALWRFLTLRSRGQTVLLRRLPASGLHGWRHGTLRYDGDQLLYYKLRSLSPRADHVFHRQQLEVLDSRNVSEEEGGFMSRDLRIATLSDDHDVRYEFALDQHGLMALTAWVEAAPDIRHERIDYAALRDRITRGKNGK</sequence>
<proteinExistence type="predicted"/>
<keyword evidence="1" id="KW-0812">Transmembrane</keyword>
<keyword evidence="1" id="KW-0472">Membrane</keyword>
<feature type="transmembrane region" description="Helical" evidence="1">
    <location>
        <begin position="6"/>
        <end position="24"/>
    </location>
</feature>
<reference evidence="2 3" key="1">
    <citation type="journal article" date="2020" name="Biotechnol. Biofuels">
        <title>New insights from the biogas microbiome by comprehensive genome-resolved metagenomics of nearly 1600 species originating from multiple anaerobic digesters.</title>
        <authorList>
            <person name="Campanaro S."/>
            <person name="Treu L."/>
            <person name="Rodriguez-R L.M."/>
            <person name="Kovalovszki A."/>
            <person name="Ziels R.M."/>
            <person name="Maus I."/>
            <person name="Zhu X."/>
            <person name="Kougias P.G."/>
            <person name="Basile A."/>
            <person name="Luo G."/>
            <person name="Schluter A."/>
            <person name="Konstantinidis K.T."/>
            <person name="Angelidaki I."/>
        </authorList>
    </citation>
    <scope>NUCLEOTIDE SEQUENCE [LARGE SCALE GENOMIC DNA]</scope>
    <source>
        <strain evidence="2">AS15tlH2ME_198</strain>
    </source>
</reference>
<dbReference type="AlphaFoldDB" id="A0A7X6SUD5"/>
<name>A0A7X6SUD5_9CORY</name>
<keyword evidence="1" id="KW-1133">Transmembrane helix</keyword>
<gene>
    <name evidence="2" type="ORF">GX859_01640</name>
</gene>
<comment type="caution">
    <text evidence="2">The sequence shown here is derived from an EMBL/GenBank/DDBJ whole genome shotgun (WGS) entry which is preliminary data.</text>
</comment>
<accession>A0A7X6SUD5</accession>
<protein>
    <submittedName>
        <fullName evidence="2">DUF2550 domain-containing protein</fullName>
    </submittedName>
</protein>
<organism evidence="2 3">
    <name type="scientific">Corynebacterium humireducens</name>
    <dbReference type="NCBI Taxonomy" id="1223514"/>
    <lineage>
        <taxon>Bacteria</taxon>
        <taxon>Bacillati</taxon>
        <taxon>Actinomycetota</taxon>
        <taxon>Actinomycetes</taxon>
        <taxon>Mycobacteriales</taxon>
        <taxon>Corynebacteriaceae</taxon>
        <taxon>Corynebacterium</taxon>
    </lineage>
</organism>
<evidence type="ECO:0000313" key="3">
    <source>
        <dbReference type="Proteomes" id="UP000557899"/>
    </source>
</evidence>
<evidence type="ECO:0000256" key="1">
    <source>
        <dbReference type="SAM" id="Phobius"/>
    </source>
</evidence>
<dbReference type="EMBL" id="JAAZHI010000032">
    <property type="protein sequence ID" value="NLA54993.1"/>
    <property type="molecule type" value="Genomic_DNA"/>
</dbReference>
<evidence type="ECO:0000313" key="2">
    <source>
        <dbReference type="EMBL" id="NLA54993.1"/>
    </source>
</evidence>
<dbReference type="Pfam" id="PF10739">
    <property type="entry name" value="DUF2550"/>
    <property type="match status" value="1"/>
</dbReference>
<dbReference type="InterPro" id="IPR019675">
    <property type="entry name" value="DUF2550"/>
</dbReference>